<reference evidence="1 2" key="1">
    <citation type="journal article" date="2016" name="Nat. Commun.">
        <title>Thousands of microbial genomes shed light on interconnected biogeochemical processes in an aquifer system.</title>
        <authorList>
            <person name="Anantharaman K."/>
            <person name="Brown C.T."/>
            <person name="Hug L.A."/>
            <person name="Sharon I."/>
            <person name="Castelle C.J."/>
            <person name="Probst A.J."/>
            <person name="Thomas B.C."/>
            <person name="Singh A."/>
            <person name="Wilkins M.J."/>
            <person name="Karaoz U."/>
            <person name="Brodie E.L."/>
            <person name="Williams K.H."/>
            <person name="Hubbard S.S."/>
            <person name="Banfield J.F."/>
        </authorList>
    </citation>
    <scope>NUCLEOTIDE SEQUENCE [LARGE SCALE GENOMIC DNA]</scope>
    <source>
        <strain evidence="2">RBG_16_55_9</strain>
    </source>
</reference>
<proteinExistence type="predicted"/>
<evidence type="ECO:0000313" key="2">
    <source>
        <dbReference type="Proteomes" id="UP000179157"/>
    </source>
</evidence>
<dbReference type="Proteomes" id="UP000179157">
    <property type="component" value="Unassembled WGS sequence"/>
</dbReference>
<protein>
    <submittedName>
        <fullName evidence="1">Uncharacterized protein</fullName>
    </submittedName>
</protein>
<name>A0A1F5USR7_FRAXR</name>
<sequence>MLTEEESLIPEVIRDLCHRMRLKQFGGTDHRKVKEGIERIVATTVKSNSCLLHASASCQRPSKS</sequence>
<gene>
    <name evidence="1" type="ORF">A2Z21_09375</name>
</gene>
<evidence type="ECO:0000313" key="1">
    <source>
        <dbReference type="EMBL" id="OGF54182.1"/>
    </source>
</evidence>
<organism evidence="1 2">
    <name type="scientific">Fraserbacteria sp. (strain RBG_16_55_9)</name>
    <dbReference type="NCBI Taxonomy" id="1817864"/>
    <lineage>
        <taxon>Bacteria</taxon>
        <taxon>Candidatus Fraseribacteriota</taxon>
    </lineage>
</organism>
<dbReference type="EMBL" id="MFGX01000087">
    <property type="protein sequence ID" value="OGF54182.1"/>
    <property type="molecule type" value="Genomic_DNA"/>
</dbReference>
<dbReference type="AlphaFoldDB" id="A0A1F5USR7"/>
<comment type="caution">
    <text evidence="1">The sequence shown here is derived from an EMBL/GenBank/DDBJ whole genome shotgun (WGS) entry which is preliminary data.</text>
</comment>
<accession>A0A1F5USR7</accession>